<dbReference type="GO" id="GO:0007005">
    <property type="term" value="P:mitochondrion organization"/>
    <property type="evidence" value="ECO:0007669"/>
    <property type="project" value="TreeGrafter"/>
</dbReference>
<sequence>MFALQNISVLLNNLPQICTLPKYGIFQSSSYSSLKKIPELDVVSSELAQTVQLVKELKYEEVLDYLTNIKFDTNHRKFDYKYIDDLINKLSKEQKKCSAGGTSGTTSQKKDKNSVSAAPINEFYNDLNCNKVTLNSESVPESSTQSGLSKSTGSVEESKVSDTVHNNEESKKSIISQIMSFSSISNQNALKNGSLYTASKLHRGDIRIFEGQRRGFRTQRQIKLELEEATPLSFRRFLNRLYLQRDVVADHRGQQSISDPAKPKIEDSKTAEAKSDPVQQTQAVLKSLMDGIRLVVWVLTAAFLYQFYKSAFPGHQIVKTHTPEEITVTFDDVKGMEETKAELKCIVEYLRDPSKFMYLGGKLPTGILLEGPPGTGKTLLARAVAGEANVAFFHVSGSEFDEILVGEGARRVRNLFREARKKAPAVIFIDEIDAVGKRRVKSSLHPFANQTIIQLLAEMDGFVRNDRIVVIGATNRECDLDVALLRPGRFDLKIQLQKPDIKGRKEILKLYLDKIVHRNIDVQRVAKRTVGFSGADLENLINQAALVAATDGCNFVENDHVDKAFEKITLGPELKSIVRTERMNKITAYHESGHVTVAYFTPGSEKPIGVSIIPHGRALGHTSLLPSDDRELSKSNLLSEIDVMMGGRAAEELIFGPDNVTAGCSDDLDNATSVASKMVRLWGMSDKAGLRTHRKKDWDTGEGDVGQETSNEIDLAIQSIIQESYERAKAILQKHAKAHRRLAERLIEEETLSGEQIKEILEANYDEEDGNLSK</sequence>
<feature type="region of interest" description="Disordered" evidence="16">
    <location>
        <begin position="252"/>
        <end position="275"/>
    </location>
</feature>
<keyword evidence="6" id="KW-0812">Transmembrane</keyword>
<comment type="subcellular location">
    <subcellularLocation>
        <location evidence="2">Membrane</location>
        <topology evidence="2">Multi-pass membrane protein</topology>
    </subcellularLocation>
</comment>
<evidence type="ECO:0000256" key="5">
    <source>
        <dbReference type="ARBA" id="ARBA00022670"/>
    </source>
</evidence>
<evidence type="ECO:0000256" key="2">
    <source>
        <dbReference type="ARBA" id="ARBA00004141"/>
    </source>
</evidence>
<feature type="compositionally biased region" description="Basic and acidic residues" evidence="16">
    <location>
        <begin position="156"/>
        <end position="168"/>
    </location>
</feature>
<dbReference type="InterPro" id="IPR041569">
    <property type="entry name" value="AAA_lid_3"/>
</dbReference>
<evidence type="ECO:0000256" key="3">
    <source>
        <dbReference type="ARBA" id="ARBA00010044"/>
    </source>
</evidence>
<keyword evidence="13" id="KW-1133">Transmembrane helix</keyword>
<dbReference type="FunFam" id="3.40.50.300:FF:000277">
    <property type="entry name" value="ATP-dependent zinc metalloprotease FtsH"/>
    <property type="match status" value="1"/>
</dbReference>
<keyword evidence="8" id="KW-0547">Nucleotide-binding</keyword>
<feature type="region of interest" description="Disordered" evidence="16">
    <location>
        <begin position="136"/>
        <end position="168"/>
    </location>
</feature>
<evidence type="ECO:0000256" key="8">
    <source>
        <dbReference type="ARBA" id="ARBA00022741"/>
    </source>
</evidence>
<dbReference type="InterPro" id="IPR003960">
    <property type="entry name" value="ATPase_AAA_CS"/>
</dbReference>
<dbReference type="Pfam" id="PF17862">
    <property type="entry name" value="AAA_lid_3"/>
    <property type="match status" value="1"/>
</dbReference>
<accession>A0AAW2HFE6</accession>
<evidence type="ECO:0000256" key="6">
    <source>
        <dbReference type="ARBA" id="ARBA00022692"/>
    </source>
</evidence>
<dbReference type="InterPro" id="IPR000642">
    <property type="entry name" value="Peptidase_M41"/>
</dbReference>
<dbReference type="Gene3D" id="3.40.50.300">
    <property type="entry name" value="P-loop containing nucleotide triphosphate hydrolases"/>
    <property type="match status" value="1"/>
</dbReference>
<evidence type="ECO:0000256" key="12">
    <source>
        <dbReference type="ARBA" id="ARBA00022946"/>
    </source>
</evidence>
<dbReference type="Pfam" id="PF01434">
    <property type="entry name" value="Peptidase_M41"/>
    <property type="match status" value="1"/>
</dbReference>
<dbReference type="Pfam" id="PF00004">
    <property type="entry name" value="AAA"/>
    <property type="match status" value="1"/>
</dbReference>
<feature type="compositionally biased region" description="Polar residues" evidence="16">
    <location>
        <begin position="136"/>
        <end position="155"/>
    </location>
</feature>
<name>A0AAW2HFE6_9NEOP</name>
<keyword evidence="15" id="KW-0472">Membrane</keyword>
<keyword evidence="5" id="KW-0645">Protease</keyword>
<dbReference type="GO" id="GO:0016887">
    <property type="term" value="F:ATP hydrolysis activity"/>
    <property type="evidence" value="ECO:0007669"/>
    <property type="project" value="InterPro"/>
</dbReference>
<dbReference type="GO" id="GO:0004222">
    <property type="term" value="F:metalloendopeptidase activity"/>
    <property type="evidence" value="ECO:0007669"/>
    <property type="project" value="InterPro"/>
</dbReference>
<comment type="similarity">
    <text evidence="4">In the N-terminal section; belongs to the AAA ATPase family.</text>
</comment>
<feature type="compositionally biased region" description="Basic and acidic residues" evidence="16">
    <location>
        <begin position="261"/>
        <end position="275"/>
    </location>
</feature>
<evidence type="ECO:0000256" key="1">
    <source>
        <dbReference type="ARBA" id="ARBA00001947"/>
    </source>
</evidence>
<evidence type="ECO:0000256" key="7">
    <source>
        <dbReference type="ARBA" id="ARBA00022723"/>
    </source>
</evidence>
<dbReference type="PROSITE" id="PS00674">
    <property type="entry name" value="AAA"/>
    <property type="match status" value="1"/>
</dbReference>
<comment type="caution">
    <text evidence="18">The sequence shown here is derived from an EMBL/GenBank/DDBJ whole genome shotgun (WGS) entry which is preliminary data.</text>
</comment>
<comment type="similarity">
    <text evidence="3">In the C-terminal section; belongs to the peptidase M41 family.</text>
</comment>
<feature type="domain" description="AAA+ ATPase" evidence="17">
    <location>
        <begin position="363"/>
        <end position="500"/>
    </location>
</feature>
<keyword evidence="14" id="KW-0482">Metalloprotease</keyword>
<organism evidence="18">
    <name type="scientific">Menopon gallinae</name>
    <name type="common">poultry shaft louse</name>
    <dbReference type="NCBI Taxonomy" id="328185"/>
    <lineage>
        <taxon>Eukaryota</taxon>
        <taxon>Metazoa</taxon>
        <taxon>Ecdysozoa</taxon>
        <taxon>Arthropoda</taxon>
        <taxon>Hexapoda</taxon>
        <taxon>Insecta</taxon>
        <taxon>Pterygota</taxon>
        <taxon>Neoptera</taxon>
        <taxon>Paraneoptera</taxon>
        <taxon>Psocodea</taxon>
        <taxon>Troctomorpha</taxon>
        <taxon>Phthiraptera</taxon>
        <taxon>Amblycera</taxon>
        <taxon>Menoponidae</taxon>
        <taxon>Menopon</taxon>
    </lineage>
</organism>
<dbReference type="FunFam" id="1.10.8.60:FF:000001">
    <property type="entry name" value="ATP-dependent zinc metalloprotease FtsH"/>
    <property type="match status" value="1"/>
</dbReference>
<dbReference type="InterPro" id="IPR003959">
    <property type="entry name" value="ATPase_AAA_core"/>
</dbReference>
<evidence type="ECO:0000313" key="18">
    <source>
        <dbReference type="EMBL" id="KAL0268256.1"/>
    </source>
</evidence>
<evidence type="ECO:0000256" key="13">
    <source>
        <dbReference type="ARBA" id="ARBA00022989"/>
    </source>
</evidence>
<keyword evidence="7" id="KW-0479">Metal-binding</keyword>
<dbReference type="SUPFAM" id="SSF140990">
    <property type="entry name" value="FtsH protease domain-like"/>
    <property type="match status" value="1"/>
</dbReference>
<dbReference type="EMBL" id="JARGDH010000005">
    <property type="protein sequence ID" value="KAL0268256.1"/>
    <property type="molecule type" value="Genomic_DNA"/>
</dbReference>
<dbReference type="GO" id="GO:0004176">
    <property type="term" value="F:ATP-dependent peptidase activity"/>
    <property type="evidence" value="ECO:0007669"/>
    <property type="project" value="InterPro"/>
</dbReference>
<dbReference type="InterPro" id="IPR037219">
    <property type="entry name" value="Peptidase_M41-like"/>
</dbReference>
<dbReference type="CDD" id="cd19501">
    <property type="entry name" value="RecA-like_FtsH"/>
    <property type="match status" value="1"/>
</dbReference>
<evidence type="ECO:0000256" key="4">
    <source>
        <dbReference type="ARBA" id="ARBA00010550"/>
    </source>
</evidence>
<dbReference type="PANTHER" id="PTHR23076">
    <property type="entry name" value="METALLOPROTEASE M41 FTSH"/>
    <property type="match status" value="1"/>
</dbReference>
<comment type="cofactor">
    <cofactor evidence="1">
        <name>Zn(2+)</name>
        <dbReference type="ChEBI" id="CHEBI:29105"/>
    </cofactor>
</comment>
<reference evidence="18" key="1">
    <citation type="journal article" date="2024" name="Gigascience">
        <title>Chromosome-level genome of the poultry shaft louse Menopon gallinae provides insight into the host-switching and adaptive evolution of parasitic lice.</title>
        <authorList>
            <person name="Xu Y."/>
            <person name="Ma L."/>
            <person name="Liu S."/>
            <person name="Liang Y."/>
            <person name="Liu Q."/>
            <person name="He Z."/>
            <person name="Tian L."/>
            <person name="Duan Y."/>
            <person name="Cai W."/>
            <person name="Li H."/>
            <person name="Song F."/>
        </authorList>
    </citation>
    <scope>NUCLEOTIDE SEQUENCE</scope>
    <source>
        <strain evidence="18">Cailab_2023a</strain>
    </source>
</reference>
<dbReference type="Gene3D" id="1.20.58.760">
    <property type="entry name" value="Peptidase M41"/>
    <property type="match status" value="1"/>
</dbReference>
<dbReference type="SUPFAM" id="SSF52540">
    <property type="entry name" value="P-loop containing nucleoside triphosphate hydrolases"/>
    <property type="match status" value="1"/>
</dbReference>
<evidence type="ECO:0000256" key="11">
    <source>
        <dbReference type="ARBA" id="ARBA00022840"/>
    </source>
</evidence>
<evidence type="ECO:0000256" key="9">
    <source>
        <dbReference type="ARBA" id="ARBA00022801"/>
    </source>
</evidence>
<dbReference type="GO" id="GO:0005743">
    <property type="term" value="C:mitochondrial inner membrane"/>
    <property type="evidence" value="ECO:0007669"/>
    <property type="project" value="TreeGrafter"/>
</dbReference>
<dbReference type="SMART" id="SM00382">
    <property type="entry name" value="AAA"/>
    <property type="match status" value="1"/>
</dbReference>
<evidence type="ECO:0000256" key="16">
    <source>
        <dbReference type="SAM" id="MobiDB-lite"/>
    </source>
</evidence>
<keyword evidence="9" id="KW-0378">Hydrolase</keyword>
<proteinExistence type="inferred from homology"/>
<evidence type="ECO:0000256" key="14">
    <source>
        <dbReference type="ARBA" id="ARBA00023049"/>
    </source>
</evidence>
<evidence type="ECO:0000259" key="17">
    <source>
        <dbReference type="SMART" id="SM00382"/>
    </source>
</evidence>
<dbReference type="InterPro" id="IPR003593">
    <property type="entry name" value="AAA+_ATPase"/>
</dbReference>
<dbReference type="Gene3D" id="1.10.8.60">
    <property type="match status" value="1"/>
</dbReference>
<dbReference type="FunFam" id="1.20.58.760:FF:000001">
    <property type="entry name" value="ATP-dependent zinc metalloprotease FtsH"/>
    <property type="match status" value="1"/>
</dbReference>
<keyword evidence="10" id="KW-0862">Zinc</keyword>
<dbReference type="AlphaFoldDB" id="A0AAW2HFE6"/>
<gene>
    <name evidence="18" type="ORF">PYX00_010272</name>
</gene>
<dbReference type="GO" id="GO:0006515">
    <property type="term" value="P:protein quality control for misfolded or incompletely synthesized proteins"/>
    <property type="evidence" value="ECO:0007669"/>
    <property type="project" value="TreeGrafter"/>
</dbReference>
<keyword evidence="12" id="KW-0809">Transit peptide</keyword>
<protein>
    <recommendedName>
        <fullName evidence="17">AAA+ ATPase domain-containing protein</fullName>
    </recommendedName>
</protein>
<dbReference type="GO" id="GO:0046872">
    <property type="term" value="F:metal ion binding"/>
    <property type="evidence" value="ECO:0007669"/>
    <property type="project" value="UniProtKB-KW"/>
</dbReference>
<evidence type="ECO:0000256" key="15">
    <source>
        <dbReference type="ARBA" id="ARBA00023136"/>
    </source>
</evidence>
<keyword evidence="11" id="KW-0067">ATP-binding</keyword>
<evidence type="ECO:0000256" key="10">
    <source>
        <dbReference type="ARBA" id="ARBA00022833"/>
    </source>
</evidence>
<dbReference type="GO" id="GO:0005524">
    <property type="term" value="F:ATP binding"/>
    <property type="evidence" value="ECO:0007669"/>
    <property type="project" value="UniProtKB-KW"/>
</dbReference>
<dbReference type="InterPro" id="IPR027417">
    <property type="entry name" value="P-loop_NTPase"/>
</dbReference>
<dbReference type="PANTHER" id="PTHR23076:SF97">
    <property type="entry name" value="ATP-DEPENDENT ZINC METALLOPROTEASE YME1L1"/>
    <property type="match status" value="1"/>
</dbReference>